<dbReference type="RefSeq" id="WP_016656352.1">
    <property type="nucleotide sequence ID" value="NZ_KE340353.1"/>
</dbReference>
<dbReference type="Proteomes" id="UP000014568">
    <property type="component" value="Unassembled WGS sequence"/>
</dbReference>
<evidence type="ECO:0008006" key="5">
    <source>
        <dbReference type="Google" id="ProtNLM"/>
    </source>
</evidence>
<dbReference type="EMBL" id="ATGI01000023">
    <property type="protein sequence ID" value="EPF73786.1"/>
    <property type="molecule type" value="Genomic_DNA"/>
</dbReference>
<organism evidence="3 4">
    <name type="scientific">Acinetobacter rudis CIP 110305</name>
    <dbReference type="NCBI Taxonomy" id="421052"/>
    <lineage>
        <taxon>Bacteria</taxon>
        <taxon>Pseudomonadati</taxon>
        <taxon>Pseudomonadota</taxon>
        <taxon>Gammaproteobacteria</taxon>
        <taxon>Moraxellales</taxon>
        <taxon>Moraxellaceae</taxon>
        <taxon>Acinetobacter</taxon>
    </lineage>
</organism>
<feature type="compositionally biased region" description="Polar residues" evidence="1">
    <location>
        <begin position="142"/>
        <end position="159"/>
    </location>
</feature>
<comment type="caution">
    <text evidence="3">The sequence shown here is derived from an EMBL/GenBank/DDBJ whole genome shotgun (WGS) entry which is preliminary data.</text>
</comment>
<keyword evidence="2" id="KW-0732">Signal</keyword>
<feature type="signal peptide" evidence="2">
    <location>
        <begin position="1"/>
        <end position="18"/>
    </location>
</feature>
<dbReference type="eggNOG" id="ENOG5032A2A">
    <property type="taxonomic scope" value="Bacteria"/>
</dbReference>
<evidence type="ECO:0000256" key="2">
    <source>
        <dbReference type="SAM" id="SignalP"/>
    </source>
</evidence>
<feature type="chain" id="PRO_5004523729" description="Phage protein" evidence="2">
    <location>
        <begin position="19"/>
        <end position="165"/>
    </location>
</feature>
<sequence>MSWAAVAAVAAAAGAAIAGYSSYQGNKTAAKQAEADADAQVAQGRLEAERIRKEKERTQSAARAAAAENGLDVNEGVSLVINDDIERRGTYDEEIAKVMGYNASQQLRGAASVHRSNANASAAAGVANVASSAFGYKANQNLKNQADQPSALNGYSQGATKRGWK</sequence>
<reference evidence="3 4" key="1">
    <citation type="submission" date="2013-06" db="EMBL/GenBank/DDBJ databases">
        <title>The Genome Sequence of Acinetobacter rudis CIP 110305.</title>
        <authorList>
            <consortium name="The Broad Institute Genome Sequencing Platform"/>
            <consortium name="The Broad Institute Genome Sequencing Center for Infectious Disease"/>
            <person name="Cerqueira G."/>
            <person name="Feldgarden M."/>
            <person name="Courvalin P."/>
            <person name="Perichon B."/>
            <person name="Grillot-Courvalin C."/>
            <person name="Clermont D."/>
            <person name="Rocha E."/>
            <person name="Yoon E.-J."/>
            <person name="Nemec A."/>
            <person name="Young S.K."/>
            <person name="Zeng Q."/>
            <person name="Gargeya S."/>
            <person name="Fitzgerald M."/>
            <person name="Abouelleil A."/>
            <person name="Alvarado L."/>
            <person name="Berlin A.M."/>
            <person name="Chapman S.B."/>
            <person name="Dewar J."/>
            <person name="Goldberg J."/>
            <person name="Griggs A."/>
            <person name="Gujja S."/>
            <person name="Hansen M."/>
            <person name="Howarth C."/>
            <person name="Imamovic A."/>
            <person name="Larimer J."/>
            <person name="McCowan C."/>
            <person name="Murphy C."/>
            <person name="Pearson M."/>
            <person name="Priest M."/>
            <person name="Roberts A."/>
            <person name="Saif S."/>
            <person name="Shea T."/>
            <person name="Sykes S."/>
            <person name="Wortman J."/>
            <person name="Nusbaum C."/>
            <person name="Birren B."/>
        </authorList>
    </citation>
    <scope>NUCLEOTIDE SEQUENCE [LARGE SCALE GENOMIC DNA]</scope>
    <source>
        <strain evidence="3 4">CIP 110305</strain>
    </source>
</reference>
<name>S3P4P4_9GAMM</name>
<proteinExistence type="predicted"/>
<dbReference type="OrthoDB" id="6694369at2"/>
<dbReference type="STRING" id="632955.GCA_000829675_00704"/>
<evidence type="ECO:0000313" key="3">
    <source>
        <dbReference type="EMBL" id="EPF73786.1"/>
    </source>
</evidence>
<dbReference type="PATRIC" id="fig|421052.3.peg.1900"/>
<accession>S3P4P4</accession>
<dbReference type="AlphaFoldDB" id="S3P4P4"/>
<evidence type="ECO:0000313" key="4">
    <source>
        <dbReference type="Proteomes" id="UP000014568"/>
    </source>
</evidence>
<gene>
    <name evidence="3" type="ORF">F945_01945</name>
</gene>
<protein>
    <recommendedName>
        <fullName evidence="5">Phage protein</fullName>
    </recommendedName>
</protein>
<evidence type="ECO:0000256" key="1">
    <source>
        <dbReference type="SAM" id="MobiDB-lite"/>
    </source>
</evidence>
<feature type="region of interest" description="Disordered" evidence="1">
    <location>
        <begin position="142"/>
        <end position="165"/>
    </location>
</feature>
<keyword evidence="4" id="KW-1185">Reference proteome</keyword>
<dbReference type="HOGENOM" id="CLU_1773375_0_0_6"/>